<organism evidence="2">
    <name type="scientific">Fusarium oxysporum f. sp. pisi HDV247</name>
    <dbReference type="NCBI Taxonomy" id="1080344"/>
    <lineage>
        <taxon>Eukaryota</taxon>
        <taxon>Fungi</taxon>
        <taxon>Dikarya</taxon>
        <taxon>Ascomycota</taxon>
        <taxon>Pezizomycotina</taxon>
        <taxon>Sordariomycetes</taxon>
        <taxon>Hypocreomycetidae</taxon>
        <taxon>Hypocreales</taxon>
        <taxon>Nectriaceae</taxon>
        <taxon>Fusarium</taxon>
        <taxon>Fusarium oxysporum species complex</taxon>
    </lineage>
</organism>
<dbReference type="AlphaFoldDB" id="W9N717"/>
<protein>
    <submittedName>
        <fullName evidence="2">Uncharacterized protein</fullName>
    </submittedName>
</protein>
<sequence>MACLAVQSSFSKILGGQSSLHKRYRVCRTHSLGGQKRLASMLGSRLSSLPSSVRRFIFCAPIAVGARRDRTWSRKPHSTPVTCCESHSPTNTTSWTSSLKVS</sequence>
<reference evidence="2" key="1">
    <citation type="submission" date="2011-10" db="EMBL/GenBank/DDBJ databases">
        <title>The Genome Sequence of Fusarium oxysporum HDV247.</title>
        <authorList>
            <consortium name="The Broad Institute Genome Sequencing Platform"/>
            <person name="Ma L.-J."/>
            <person name="Gale L.R."/>
            <person name="Schwartz D.C."/>
            <person name="Zhou S."/>
            <person name="Corby-Kistler H."/>
            <person name="Young S.K."/>
            <person name="Zeng Q."/>
            <person name="Gargeya S."/>
            <person name="Fitzgerald M."/>
            <person name="Haas B."/>
            <person name="Abouelleil A."/>
            <person name="Alvarado L."/>
            <person name="Arachchi H.M."/>
            <person name="Berlin A."/>
            <person name="Brown A."/>
            <person name="Chapman S.B."/>
            <person name="Chen Z."/>
            <person name="Dunbar C."/>
            <person name="Freedman E."/>
            <person name="Gearin G."/>
            <person name="Goldberg J."/>
            <person name="Griggs A."/>
            <person name="Gujja S."/>
            <person name="Heiman D."/>
            <person name="Howarth C."/>
            <person name="Larson L."/>
            <person name="Lui A."/>
            <person name="MacDonald P.J.P."/>
            <person name="Montmayeur A."/>
            <person name="Murphy C."/>
            <person name="Neiman D."/>
            <person name="Pearson M."/>
            <person name="Priest M."/>
            <person name="Roberts A."/>
            <person name="Saif S."/>
            <person name="Shea T."/>
            <person name="Shenoy N."/>
            <person name="Sisk P."/>
            <person name="Stolte C."/>
            <person name="Sykes S."/>
            <person name="Wortman J."/>
            <person name="Nusbaum C."/>
            <person name="Birren B."/>
        </authorList>
    </citation>
    <scope>NUCLEOTIDE SEQUENCE [LARGE SCALE GENOMIC DNA]</scope>
    <source>
        <strain evidence="2">HDV247</strain>
    </source>
</reference>
<reference evidence="2" key="2">
    <citation type="submission" date="2014-02" db="EMBL/GenBank/DDBJ databases">
        <title>Annotation of the Genome Sequence of Fusarium oxysporum HDV247.</title>
        <authorList>
            <consortium name="The Broad Institute Genomics Platform"/>
            <person name="Ma L.-J."/>
            <person name="Corby-Kistler H."/>
            <person name="Broz K."/>
            <person name="Gale L.R."/>
            <person name="Jonkers W."/>
            <person name="O'Donnell K."/>
            <person name="Ploetz R."/>
            <person name="Steinberg C."/>
            <person name="Schwartz D.C."/>
            <person name="VanEtten H."/>
            <person name="Zhou S."/>
            <person name="Young S.K."/>
            <person name="Zeng Q."/>
            <person name="Gargeya S."/>
            <person name="Fitzgerald M."/>
            <person name="Abouelleil A."/>
            <person name="Alvarado L."/>
            <person name="Chapman S.B."/>
            <person name="Gainer-Dewar J."/>
            <person name="Goldberg J."/>
            <person name="Griggs A."/>
            <person name="Gujja S."/>
            <person name="Hansen M."/>
            <person name="Howarth C."/>
            <person name="Imamovic A."/>
            <person name="Ireland A."/>
            <person name="Larimer J."/>
            <person name="McCowan C."/>
            <person name="Murphy C."/>
            <person name="Pearson M."/>
            <person name="Poon T.W."/>
            <person name="Priest M."/>
            <person name="Roberts A."/>
            <person name="Saif S."/>
            <person name="Shea T."/>
            <person name="Sykes S."/>
            <person name="Wortman J."/>
            <person name="Nusbaum C."/>
            <person name="Birren B."/>
        </authorList>
    </citation>
    <scope>NUCLEOTIDE SEQUENCE</scope>
    <source>
        <strain evidence="2">HDV247</strain>
    </source>
</reference>
<proteinExistence type="predicted"/>
<name>W9N717_FUSOX</name>
<evidence type="ECO:0000256" key="1">
    <source>
        <dbReference type="SAM" id="MobiDB-lite"/>
    </source>
</evidence>
<evidence type="ECO:0000313" key="2">
    <source>
        <dbReference type="EMBL" id="EXA28419.1"/>
    </source>
</evidence>
<feature type="region of interest" description="Disordered" evidence="1">
    <location>
        <begin position="70"/>
        <end position="102"/>
    </location>
</feature>
<dbReference type="EMBL" id="KI981432">
    <property type="protein sequence ID" value="EXA28419.1"/>
    <property type="molecule type" value="Genomic_DNA"/>
</dbReference>
<dbReference type="HOGENOM" id="CLU_2277600_0_0_1"/>
<gene>
    <name evidence="2" type="ORF">FOVG_19975</name>
</gene>
<feature type="compositionally biased region" description="Polar residues" evidence="1">
    <location>
        <begin position="79"/>
        <end position="102"/>
    </location>
</feature>
<dbReference type="Proteomes" id="UP000030751">
    <property type="component" value="Unassembled WGS sequence"/>
</dbReference>
<accession>W9N717</accession>